<gene>
    <name evidence="1" type="ORF">SLEP1_g4086</name>
</gene>
<comment type="caution">
    <text evidence="1">The sequence shown here is derived from an EMBL/GenBank/DDBJ whole genome shotgun (WGS) entry which is preliminary data.</text>
</comment>
<evidence type="ECO:0000313" key="1">
    <source>
        <dbReference type="EMBL" id="GKU90038.1"/>
    </source>
</evidence>
<evidence type="ECO:0000313" key="2">
    <source>
        <dbReference type="Proteomes" id="UP001054252"/>
    </source>
</evidence>
<dbReference type="Proteomes" id="UP001054252">
    <property type="component" value="Unassembled WGS sequence"/>
</dbReference>
<accession>A0AAV5HMK2</accession>
<proteinExistence type="predicted"/>
<reference evidence="1 2" key="1">
    <citation type="journal article" date="2021" name="Commun. Biol.">
        <title>The genome of Shorea leprosula (Dipterocarpaceae) highlights the ecological relevance of drought in aseasonal tropical rainforests.</title>
        <authorList>
            <person name="Ng K.K.S."/>
            <person name="Kobayashi M.J."/>
            <person name="Fawcett J.A."/>
            <person name="Hatakeyama M."/>
            <person name="Paape T."/>
            <person name="Ng C.H."/>
            <person name="Ang C.C."/>
            <person name="Tnah L.H."/>
            <person name="Lee C.T."/>
            <person name="Nishiyama T."/>
            <person name="Sese J."/>
            <person name="O'Brien M.J."/>
            <person name="Copetti D."/>
            <person name="Mohd Noor M.I."/>
            <person name="Ong R.C."/>
            <person name="Putra M."/>
            <person name="Sireger I.Z."/>
            <person name="Indrioko S."/>
            <person name="Kosugi Y."/>
            <person name="Izuno A."/>
            <person name="Isagi Y."/>
            <person name="Lee S.L."/>
            <person name="Shimizu K.K."/>
        </authorList>
    </citation>
    <scope>NUCLEOTIDE SEQUENCE [LARGE SCALE GENOMIC DNA]</scope>
    <source>
        <strain evidence="1">214</strain>
    </source>
</reference>
<keyword evidence="2" id="KW-1185">Reference proteome</keyword>
<name>A0AAV5HMK2_9ROSI</name>
<dbReference type="EMBL" id="BPVZ01000004">
    <property type="protein sequence ID" value="GKU90038.1"/>
    <property type="molecule type" value="Genomic_DNA"/>
</dbReference>
<dbReference type="AlphaFoldDB" id="A0AAV5HMK2"/>
<protein>
    <submittedName>
        <fullName evidence="1">Uncharacterized protein</fullName>
    </submittedName>
</protein>
<sequence>MGCYEVDWSSDIPLEHDRLWILAAHPETNLLAAGHDGEMIVFIFERESSFCGLWSNLCTHIPGTKGCVKPLLQFTVCSISGRATCAICNLAVVGSDASGLLRFPAQIR</sequence>
<organism evidence="1 2">
    <name type="scientific">Rubroshorea leprosula</name>
    <dbReference type="NCBI Taxonomy" id="152421"/>
    <lineage>
        <taxon>Eukaryota</taxon>
        <taxon>Viridiplantae</taxon>
        <taxon>Streptophyta</taxon>
        <taxon>Embryophyta</taxon>
        <taxon>Tracheophyta</taxon>
        <taxon>Spermatophyta</taxon>
        <taxon>Magnoliopsida</taxon>
        <taxon>eudicotyledons</taxon>
        <taxon>Gunneridae</taxon>
        <taxon>Pentapetalae</taxon>
        <taxon>rosids</taxon>
        <taxon>malvids</taxon>
        <taxon>Malvales</taxon>
        <taxon>Dipterocarpaceae</taxon>
        <taxon>Rubroshorea</taxon>
    </lineage>
</organism>